<dbReference type="InterPro" id="IPR010730">
    <property type="entry name" value="HET"/>
</dbReference>
<evidence type="ECO:0000313" key="3">
    <source>
        <dbReference type="Proteomes" id="UP000469558"/>
    </source>
</evidence>
<dbReference type="PANTHER" id="PTHR33112:SF16">
    <property type="entry name" value="HETEROKARYON INCOMPATIBILITY DOMAIN-CONTAINING PROTEIN"/>
    <property type="match status" value="1"/>
</dbReference>
<dbReference type="Pfam" id="PF06985">
    <property type="entry name" value="HET"/>
    <property type="match status" value="1"/>
</dbReference>
<protein>
    <recommendedName>
        <fullName evidence="1">Heterokaryon incompatibility domain-containing protein</fullName>
    </recommendedName>
</protein>
<proteinExistence type="predicted"/>
<dbReference type="PANTHER" id="PTHR33112">
    <property type="entry name" value="DOMAIN PROTEIN, PUTATIVE-RELATED"/>
    <property type="match status" value="1"/>
</dbReference>
<dbReference type="OrthoDB" id="5125733at2759"/>
<dbReference type="Proteomes" id="UP000469558">
    <property type="component" value="Unassembled WGS sequence"/>
</dbReference>
<sequence length="576" mass="64664">MAYFNWLKMAISFNPMKLFGFDINVLGDPLASLFSMRPLSKDSSTDGCFEVASKWLQVCLEKHDKCPKQISPLPSRVIDVGNDETNPFVYISKGESGSWLALSHCWGLKQTFTATLNTIDALSHQILLSDLPETFKDAIFICRRLGFQYIWIDSLCIIQDSPKDWEAESKKMSMIYQNATATISADAADGDHQGIFKGAENLRNKFTFLTLPCHSSERSLNGNVLISIRQGRHDIKIMPLQTRAWVLQEKALSVRSLHYQQTGIFWRCQTVMSTEIRPSLMEPHHNKELHSIPRKHLPSRIDYGPSGRPQGDSASIAWWYSQVSDYTTRKLTYRKDRFPAIAGLAREFASRTGYHYMAGIWAEDFQRGFCWKGSVSESYSDIAPSWSWVGAEYSAISGHLYNGDLIMAHGKTFDAELVGFSEPDATDDFLGGGAATILSLRGWCADIEDFLAGNEFYHPWIQPPSIVSGSSLLGLKPSSLPENTREEDPIILWLDQHHSVTTVSTVLVEQHAVVLRICEFDTWDAGNPRISNVWALLLQPTGRPDGSYKRLGLIKIPSGKPSAAIEIFSQKLIRIA</sequence>
<name>A0A8T9CC30_9HELO</name>
<comment type="caution">
    <text evidence="2">The sequence shown here is derived from an EMBL/GenBank/DDBJ whole genome shotgun (WGS) entry which is preliminary data.</text>
</comment>
<gene>
    <name evidence="2" type="ORF">LSUE1_G002078</name>
</gene>
<accession>A0A8T9CC30</accession>
<keyword evidence="3" id="KW-1185">Reference proteome</keyword>
<dbReference type="AlphaFoldDB" id="A0A8T9CC30"/>
<dbReference type="EMBL" id="QGMK01000202">
    <property type="protein sequence ID" value="TVY83335.1"/>
    <property type="molecule type" value="Genomic_DNA"/>
</dbReference>
<feature type="domain" description="Heterokaryon incompatibility" evidence="1">
    <location>
        <begin position="99"/>
        <end position="249"/>
    </location>
</feature>
<evidence type="ECO:0000259" key="1">
    <source>
        <dbReference type="Pfam" id="PF06985"/>
    </source>
</evidence>
<reference evidence="2 3" key="1">
    <citation type="submission" date="2018-05" db="EMBL/GenBank/DDBJ databases">
        <title>Genome sequencing and assembly of the regulated plant pathogen Lachnellula willkommii and related sister species for the development of diagnostic species identification markers.</title>
        <authorList>
            <person name="Giroux E."/>
            <person name="Bilodeau G."/>
        </authorList>
    </citation>
    <scope>NUCLEOTIDE SEQUENCE [LARGE SCALE GENOMIC DNA]</scope>
    <source>
        <strain evidence="2 3">CBS 268.59</strain>
    </source>
</reference>
<evidence type="ECO:0000313" key="2">
    <source>
        <dbReference type="EMBL" id="TVY83335.1"/>
    </source>
</evidence>
<organism evidence="2 3">
    <name type="scientific">Lachnellula suecica</name>
    <dbReference type="NCBI Taxonomy" id="602035"/>
    <lineage>
        <taxon>Eukaryota</taxon>
        <taxon>Fungi</taxon>
        <taxon>Dikarya</taxon>
        <taxon>Ascomycota</taxon>
        <taxon>Pezizomycotina</taxon>
        <taxon>Leotiomycetes</taxon>
        <taxon>Helotiales</taxon>
        <taxon>Lachnaceae</taxon>
        <taxon>Lachnellula</taxon>
    </lineage>
</organism>